<comment type="caution">
    <text evidence="4">The sequence shown here is derived from an EMBL/GenBank/DDBJ whole genome shotgun (WGS) entry which is preliminary data.</text>
</comment>
<evidence type="ECO:0000256" key="3">
    <source>
        <dbReference type="SAM" id="SignalP"/>
    </source>
</evidence>
<dbReference type="PANTHER" id="PTHR24366">
    <property type="entry name" value="IG(IMMUNOGLOBULIN) AND LRR(LEUCINE RICH REPEAT) DOMAINS"/>
    <property type="match status" value="1"/>
</dbReference>
<protein>
    <submittedName>
        <fullName evidence="4">Uncharacterized protein</fullName>
    </submittedName>
</protein>
<evidence type="ECO:0000313" key="5">
    <source>
        <dbReference type="Proteomes" id="UP001054945"/>
    </source>
</evidence>
<evidence type="ECO:0000256" key="1">
    <source>
        <dbReference type="ARBA" id="ARBA00022614"/>
    </source>
</evidence>
<dbReference type="InterPro" id="IPR001611">
    <property type="entry name" value="Leu-rich_rpt"/>
</dbReference>
<dbReference type="PROSITE" id="PS51450">
    <property type="entry name" value="LRR"/>
    <property type="match status" value="2"/>
</dbReference>
<dbReference type="AlphaFoldDB" id="A0AAV4NCW5"/>
<dbReference type="InterPro" id="IPR003591">
    <property type="entry name" value="Leu-rich_rpt_typical-subtyp"/>
</dbReference>
<keyword evidence="1" id="KW-0433">Leucine-rich repeat</keyword>
<proteinExistence type="predicted"/>
<dbReference type="Gene3D" id="3.80.10.10">
    <property type="entry name" value="Ribonuclease Inhibitor"/>
    <property type="match status" value="1"/>
</dbReference>
<dbReference type="EMBL" id="BPLR01003160">
    <property type="protein sequence ID" value="GIX81723.1"/>
    <property type="molecule type" value="Genomic_DNA"/>
</dbReference>
<accession>A0AAV4NCW5</accession>
<feature type="signal peptide" evidence="3">
    <location>
        <begin position="1"/>
        <end position="37"/>
    </location>
</feature>
<dbReference type="Pfam" id="PF13855">
    <property type="entry name" value="LRR_8"/>
    <property type="match status" value="2"/>
</dbReference>
<gene>
    <name evidence="4" type="primary">AVEN_251855_1</name>
    <name evidence="4" type="ORF">CEXT_634281</name>
</gene>
<sequence length="372" mass="41957">MRHLPFFFYDIREVLTKMKIVPVLISMLLLLIRSAESGSSCPSTRNFFPCVCTNFDDGFTLIVCPGINNATHLEEVTRPMKSLIVDRLMLLGTYWSDENTDDFLNAVDPKTKIPLNGMFPKSWLSEVRVRHLEIQNAKLNGYFLFDGALEGQTEFLISLTIKNANLRGHVCSSCGPASGSTAMATTELRKALRLKKVDFSYNQLEYIDGNAFPVQLKELSKVILSNNQIVRVHDNAFSNLQRLEYLDISRNRLKSISRKIFRPNDASLGTLDISYNSIQSLPEDIFQNLNALKDLKISHNLLEVLPERPWTGLPALLDKVDLKGNFLVCNCTLKWIARKLSKATRLVGQCVAPKDVEFQDLKPNLPTIASCS</sequence>
<dbReference type="SMART" id="SM00364">
    <property type="entry name" value="LRR_BAC"/>
    <property type="match status" value="3"/>
</dbReference>
<keyword evidence="2" id="KW-0677">Repeat</keyword>
<evidence type="ECO:0000313" key="4">
    <source>
        <dbReference type="EMBL" id="GIX81723.1"/>
    </source>
</evidence>
<keyword evidence="5" id="KW-1185">Reference proteome</keyword>
<evidence type="ECO:0000256" key="2">
    <source>
        <dbReference type="ARBA" id="ARBA00022737"/>
    </source>
</evidence>
<dbReference type="Proteomes" id="UP001054945">
    <property type="component" value="Unassembled WGS sequence"/>
</dbReference>
<dbReference type="SMART" id="SM00369">
    <property type="entry name" value="LRR_TYP"/>
    <property type="match status" value="4"/>
</dbReference>
<reference evidence="4 5" key="1">
    <citation type="submission" date="2021-06" db="EMBL/GenBank/DDBJ databases">
        <title>Caerostris extrusa draft genome.</title>
        <authorList>
            <person name="Kono N."/>
            <person name="Arakawa K."/>
        </authorList>
    </citation>
    <scope>NUCLEOTIDE SEQUENCE [LARGE SCALE GENOMIC DNA]</scope>
</reference>
<dbReference type="SUPFAM" id="SSF52058">
    <property type="entry name" value="L domain-like"/>
    <property type="match status" value="1"/>
</dbReference>
<organism evidence="4 5">
    <name type="scientific">Caerostris extrusa</name>
    <name type="common">Bark spider</name>
    <name type="synonym">Caerostris bankana</name>
    <dbReference type="NCBI Taxonomy" id="172846"/>
    <lineage>
        <taxon>Eukaryota</taxon>
        <taxon>Metazoa</taxon>
        <taxon>Ecdysozoa</taxon>
        <taxon>Arthropoda</taxon>
        <taxon>Chelicerata</taxon>
        <taxon>Arachnida</taxon>
        <taxon>Araneae</taxon>
        <taxon>Araneomorphae</taxon>
        <taxon>Entelegynae</taxon>
        <taxon>Araneoidea</taxon>
        <taxon>Araneidae</taxon>
        <taxon>Caerostris</taxon>
    </lineage>
</organism>
<dbReference type="PANTHER" id="PTHR24366:SF96">
    <property type="entry name" value="LEUCINE RICH REPEAT CONTAINING 53"/>
    <property type="match status" value="1"/>
</dbReference>
<name>A0AAV4NCW5_CAEEX</name>
<keyword evidence="3" id="KW-0732">Signal</keyword>
<feature type="chain" id="PRO_5043708232" evidence="3">
    <location>
        <begin position="38"/>
        <end position="372"/>
    </location>
</feature>
<dbReference type="InterPro" id="IPR032675">
    <property type="entry name" value="LRR_dom_sf"/>
</dbReference>